<evidence type="ECO:0000256" key="10">
    <source>
        <dbReference type="ARBA" id="ARBA00023136"/>
    </source>
</evidence>
<dbReference type="PROSITE" id="PS52016">
    <property type="entry name" value="TONB_DEPENDENT_REC_3"/>
    <property type="match status" value="1"/>
</dbReference>
<keyword evidence="2 12" id="KW-0813">Transport</keyword>
<evidence type="ECO:0000256" key="9">
    <source>
        <dbReference type="ARBA" id="ARBA00023077"/>
    </source>
</evidence>
<organism evidence="19 20">
    <name type="scientific">Halomonas llamarensis</name>
    <dbReference type="NCBI Taxonomy" id="2945104"/>
    <lineage>
        <taxon>Bacteria</taxon>
        <taxon>Pseudomonadati</taxon>
        <taxon>Pseudomonadota</taxon>
        <taxon>Gammaproteobacteria</taxon>
        <taxon>Oceanospirillales</taxon>
        <taxon>Halomonadaceae</taxon>
        <taxon>Halomonas</taxon>
    </lineage>
</organism>
<dbReference type="RefSeq" id="WP_250079389.1">
    <property type="nucleotide sequence ID" value="NZ_JAMJPJ010000001.1"/>
</dbReference>
<keyword evidence="5 12" id="KW-0812">Transmembrane</keyword>
<accession>A0ABT0SLM3</accession>
<feature type="domain" description="TonB-dependent receptor-like beta-barrel" evidence="17">
    <location>
        <begin position="219"/>
        <end position="655"/>
    </location>
</feature>
<keyword evidence="19" id="KW-0675">Receptor</keyword>
<sequence length="694" mass="76936">MRHLPLLVAIAAAMPALSQANEPVRLPAIDVSAEAEKAPLQPSVSQEQKRLERVPGGTNLTEPQQETRLATLRDALDYQPGVVIQEFFGGFDTPRLNVRGSGIQSNPVNRGVLLLQDGLPLNEADGSFVIGVLEPRDTALVSIRRGANAITPSATTLGGELDFQSLTGADEAGRVRLETGSFGRQGWQAAVGGQGESLDGRFSVSGNRYDGFRNHSESERDSLRANLGFYTDDFENRSYFSWTDLAFDIPFVVPKQRLEDDPEGVLGDKATPLDNLFNVYRRDPLRETKQWRLANRSRWGDETLRQDLGFYVQNTDDRFKSPVASTETDSRTFGGQWQLNGQWTGPLSWRLGLAWSRSDMDRTLNAVNPQNGSNATRFGDFDLHAENRHVLAGLDWQLAEDWVVTGDIKWGQAIRDADDRQNGETLDQSWTYATPKLGVNWTPAPDLRWYANISRSQEAPTYWEIIASNLTPTSDPNNPPNAELVELDLQRATTTELGGQGALSEALYWNLAVYHSRVEDELMATTNDSGTASGTFNYAGKTRHQGVEAGLSGSLPVAGAAIDYRSSWTYSDFRFDGGEFDDNRIGGVPRHLVNAEVLYRINSWRVGPNVRWMPVDTPVDHVNTDSADQEAYTLLGFKIDYEAGPWRGYLQGDNLTDEVYASSYVIRKKQPNPNAPTYLPGNGRSVSAGISYRF</sequence>
<evidence type="ECO:0000256" key="2">
    <source>
        <dbReference type="ARBA" id="ARBA00022448"/>
    </source>
</evidence>
<dbReference type="SUPFAM" id="SSF56935">
    <property type="entry name" value="Porins"/>
    <property type="match status" value="1"/>
</dbReference>
<evidence type="ECO:0000256" key="11">
    <source>
        <dbReference type="ARBA" id="ARBA00023237"/>
    </source>
</evidence>
<reference evidence="19" key="1">
    <citation type="submission" date="2022-05" db="EMBL/GenBank/DDBJ databases">
        <title>Halomonas geminus sp. nov. and Halomonas llamarensis sp. nov. isolated from high-altitude salars of the Atacama Desert.</title>
        <authorList>
            <person name="Hintersatz C."/>
            <person name="Rojas L.A."/>
            <person name="Wei T.-S."/>
            <person name="Kutschke S."/>
            <person name="Lehmann F."/>
            <person name="Jain R."/>
            <person name="Pollmann K."/>
        </authorList>
    </citation>
    <scope>NUCLEOTIDE SEQUENCE</scope>
    <source>
        <strain evidence="19">ATCHA</strain>
    </source>
</reference>
<feature type="short sequence motif" description="TonB C-terminal box" evidence="13">
    <location>
        <begin position="677"/>
        <end position="694"/>
    </location>
</feature>
<dbReference type="InterPro" id="IPR037066">
    <property type="entry name" value="Plug_dom_sf"/>
</dbReference>
<dbReference type="Proteomes" id="UP001165308">
    <property type="component" value="Unassembled WGS sequence"/>
</dbReference>
<comment type="caution">
    <text evidence="19">The sequence shown here is derived from an EMBL/GenBank/DDBJ whole genome shotgun (WGS) entry which is preliminary data.</text>
</comment>
<dbReference type="PANTHER" id="PTHR32552:SF81">
    <property type="entry name" value="TONB-DEPENDENT OUTER MEMBRANE RECEPTOR"/>
    <property type="match status" value="1"/>
</dbReference>
<evidence type="ECO:0000256" key="12">
    <source>
        <dbReference type="PROSITE-ProRule" id="PRU01360"/>
    </source>
</evidence>
<keyword evidence="3 12" id="KW-1134">Transmembrane beta strand</keyword>
<feature type="chain" id="PRO_5046073965" evidence="16">
    <location>
        <begin position="21"/>
        <end position="694"/>
    </location>
</feature>
<dbReference type="Pfam" id="PF07715">
    <property type="entry name" value="Plug"/>
    <property type="match status" value="1"/>
</dbReference>
<feature type="signal peptide" evidence="16">
    <location>
        <begin position="1"/>
        <end position="20"/>
    </location>
</feature>
<evidence type="ECO:0000256" key="15">
    <source>
        <dbReference type="SAM" id="MobiDB-lite"/>
    </source>
</evidence>
<protein>
    <submittedName>
        <fullName evidence="19">TonB-dependent receptor</fullName>
    </submittedName>
</protein>
<keyword evidence="6 16" id="KW-0732">Signal</keyword>
<keyword evidence="4" id="KW-0410">Iron transport</keyword>
<evidence type="ECO:0000313" key="19">
    <source>
        <dbReference type="EMBL" id="MCL7928703.1"/>
    </source>
</evidence>
<dbReference type="InterPro" id="IPR000531">
    <property type="entry name" value="Beta-barrel_TonB"/>
</dbReference>
<feature type="region of interest" description="Disordered" evidence="15">
    <location>
        <begin position="35"/>
        <end position="64"/>
    </location>
</feature>
<comment type="similarity">
    <text evidence="12 14">Belongs to the TonB-dependent receptor family.</text>
</comment>
<evidence type="ECO:0000256" key="1">
    <source>
        <dbReference type="ARBA" id="ARBA00004571"/>
    </source>
</evidence>
<comment type="subcellular location">
    <subcellularLocation>
        <location evidence="1 12">Cell outer membrane</location>
        <topology evidence="1 12">Multi-pass membrane protein</topology>
    </subcellularLocation>
</comment>
<evidence type="ECO:0000256" key="16">
    <source>
        <dbReference type="SAM" id="SignalP"/>
    </source>
</evidence>
<evidence type="ECO:0000259" key="18">
    <source>
        <dbReference type="Pfam" id="PF07715"/>
    </source>
</evidence>
<dbReference type="PROSITE" id="PS01156">
    <property type="entry name" value="TONB_DEPENDENT_REC_2"/>
    <property type="match status" value="1"/>
</dbReference>
<name>A0ABT0SLM3_9GAMM</name>
<keyword evidence="11 12" id="KW-0998">Cell outer membrane</keyword>
<dbReference type="Gene3D" id="2.170.130.10">
    <property type="entry name" value="TonB-dependent receptor, plug domain"/>
    <property type="match status" value="1"/>
</dbReference>
<evidence type="ECO:0000256" key="13">
    <source>
        <dbReference type="PROSITE-ProRule" id="PRU10144"/>
    </source>
</evidence>
<dbReference type="InterPro" id="IPR010917">
    <property type="entry name" value="TonB_rcpt_CS"/>
</dbReference>
<evidence type="ECO:0000256" key="7">
    <source>
        <dbReference type="ARBA" id="ARBA00023004"/>
    </source>
</evidence>
<keyword evidence="7" id="KW-0408">Iron</keyword>
<dbReference type="InterPro" id="IPR012910">
    <property type="entry name" value="Plug_dom"/>
</dbReference>
<dbReference type="EMBL" id="JAMJPJ010000001">
    <property type="protein sequence ID" value="MCL7928703.1"/>
    <property type="molecule type" value="Genomic_DNA"/>
</dbReference>
<keyword evidence="20" id="KW-1185">Reference proteome</keyword>
<dbReference type="InterPro" id="IPR039426">
    <property type="entry name" value="TonB-dep_rcpt-like"/>
</dbReference>
<evidence type="ECO:0000256" key="8">
    <source>
        <dbReference type="ARBA" id="ARBA00023065"/>
    </source>
</evidence>
<evidence type="ECO:0000259" key="17">
    <source>
        <dbReference type="Pfam" id="PF00593"/>
    </source>
</evidence>
<dbReference type="Pfam" id="PF00593">
    <property type="entry name" value="TonB_dep_Rec_b-barrel"/>
    <property type="match status" value="1"/>
</dbReference>
<proteinExistence type="inferred from homology"/>
<evidence type="ECO:0000256" key="6">
    <source>
        <dbReference type="ARBA" id="ARBA00022729"/>
    </source>
</evidence>
<dbReference type="InterPro" id="IPR036942">
    <property type="entry name" value="Beta-barrel_TonB_sf"/>
</dbReference>
<dbReference type="PANTHER" id="PTHR32552">
    <property type="entry name" value="FERRICHROME IRON RECEPTOR-RELATED"/>
    <property type="match status" value="1"/>
</dbReference>
<evidence type="ECO:0000256" key="4">
    <source>
        <dbReference type="ARBA" id="ARBA00022496"/>
    </source>
</evidence>
<keyword evidence="8" id="KW-0406">Ion transport</keyword>
<evidence type="ECO:0000313" key="20">
    <source>
        <dbReference type="Proteomes" id="UP001165308"/>
    </source>
</evidence>
<gene>
    <name evidence="19" type="ORF">M8006_01700</name>
</gene>
<evidence type="ECO:0000256" key="3">
    <source>
        <dbReference type="ARBA" id="ARBA00022452"/>
    </source>
</evidence>
<evidence type="ECO:0000256" key="14">
    <source>
        <dbReference type="RuleBase" id="RU003357"/>
    </source>
</evidence>
<feature type="domain" description="TonB-dependent receptor plug" evidence="18">
    <location>
        <begin position="67"/>
        <end position="159"/>
    </location>
</feature>
<evidence type="ECO:0000256" key="5">
    <source>
        <dbReference type="ARBA" id="ARBA00022692"/>
    </source>
</evidence>
<dbReference type="Gene3D" id="2.40.170.20">
    <property type="entry name" value="TonB-dependent receptor, beta-barrel domain"/>
    <property type="match status" value="1"/>
</dbReference>
<keyword evidence="10 12" id="KW-0472">Membrane</keyword>
<keyword evidence="9 14" id="KW-0798">TonB box</keyword>